<dbReference type="STRING" id="525897.Dbac_1263"/>
<dbReference type="RefSeq" id="WP_015773461.1">
    <property type="nucleotide sequence ID" value="NC_013173.1"/>
</dbReference>
<organism evidence="2 3">
    <name type="scientific">Desulfomicrobium baculatum (strain DSM 4028 / VKM B-1378 / X)</name>
    <name type="common">Desulfovibrio baculatus</name>
    <dbReference type="NCBI Taxonomy" id="525897"/>
    <lineage>
        <taxon>Bacteria</taxon>
        <taxon>Pseudomonadati</taxon>
        <taxon>Thermodesulfobacteriota</taxon>
        <taxon>Desulfovibrionia</taxon>
        <taxon>Desulfovibrionales</taxon>
        <taxon>Desulfomicrobiaceae</taxon>
        <taxon>Desulfomicrobium</taxon>
    </lineage>
</organism>
<dbReference type="OrthoDB" id="9768004at2"/>
<dbReference type="InterPro" id="IPR005532">
    <property type="entry name" value="SUMF_dom"/>
</dbReference>
<dbReference type="KEGG" id="dba:Dbac_1263"/>
<accession>C7LRY2</accession>
<dbReference type="eggNOG" id="COG1262">
    <property type="taxonomic scope" value="Bacteria"/>
</dbReference>
<dbReference type="PANTHER" id="PTHR23150:SF19">
    <property type="entry name" value="FORMYLGLYCINE-GENERATING ENZYME"/>
    <property type="match status" value="1"/>
</dbReference>
<dbReference type="SUPFAM" id="SSF56436">
    <property type="entry name" value="C-type lectin-like"/>
    <property type="match status" value="1"/>
</dbReference>
<feature type="domain" description="Sulfatase-modifying factor enzyme-like" evidence="1">
    <location>
        <begin position="24"/>
        <end position="252"/>
    </location>
</feature>
<dbReference type="Proteomes" id="UP000002216">
    <property type="component" value="Chromosome"/>
</dbReference>
<dbReference type="GO" id="GO:0120147">
    <property type="term" value="F:formylglycine-generating oxidase activity"/>
    <property type="evidence" value="ECO:0007669"/>
    <property type="project" value="TreeGrafter"/>
</dbReference>
<name>C7LRY2_DESBD</name>
<evidence type="ECO:0000313" key="2">
    <source>
        <dbReference type="EMBL" id="ACU89365.1"/>
    </source>
</evidence>
<sequence length="254" mass="29425">MNVNSRKRNIRNVKSWTEPITGMDFIWVSAGSFWMGAQQSDADATWVEMPRHKVTLTREYWIGKYPVTQFQWKRIMGRNPSFFKGVSLPVERVSWEDCQEFLAKLNRRSSGQFFSLPTEAQWEYACRAGTQTRYSWGDESDCEKANYGKFEVSFELLFYDCGGQNPGRTSPVGKYPPNAWEICDMHGNVWEWCEDTFEEYSTRELVDPVYSGGTDRVCRGGGWGSSQSAVRSSFRDWAECDQRSADLGFRIVFR</sequence>
<protein>
    <recommendedName>
        <fullName evidence="1">Sulfatase-modifying factor enzyme-like domain-containing protein</fullName>
    </recommendedName>
</protein>
<dbReference type="Gene3D" id="3.90.1580.10">
    <property type="entry name" value="paralog of FGE (formylglycine-generating enzyme)"/>
    <property type="match status" value="1"/>
</dbReference>
<dbReference type="PANTHER" id="PTHR23150">
    <property type="entry name" value="SULFATASE MODIFYING FACTOR 1, 2"/>
    <property type="match status" value="1"/>
</dbReference>
<dbReference type="InterPro" id="IPR042095">
    <property type="entry name" value="SUMF_sf"/>
</dbReference>
<gene>
    <name evidence="2" type="ordered locus">Dbac_1263</name>
</gene>
<dbReference type="AlphaFoldDB" id="C7LRY2"/>
<dbReference type="EMBL" id="CP001629">
    <property type="protein sequence ID" value="ACU89365.1"/>
    <property type="molecule type" value="Genomic_DNA"/>
</dbReference>
<dbReference type="InterPro" id="IPR051043">
    <property type="entry name" value="Sulfatase_Mod_Factor_Kinase"/>
</dbReference>
<dbReference type="HOGENOM" id="CLU_012431_2_1_7"/>
<reference evidence="2 3" key="1">
    <citation type="journal article" date="2009" name="Stand. Genomic Sci.">
        <title>Complete genome sequence of Desulfomicrobium baculatum type strain (X).</title>
        <authorList>
            <person name="Copeland A."/>
            <person name="Spring S."/>
            <person name="Goker M."/>
            <person name="Schneider S."/>
            <person name="Lapidus A."/>
            <person name="Del Rio T.G."/>
            <person name="Tice H."/>
            <person name="Cheng J.F."/>
            <person name="Chen F."/>
            <person name="Nolan M."/>
            <person name="Bruce D."/>
            <person name="Goodwin L."/>
            <person name="Pitluck S."/>
            <person name="Ivanova N."/>
            <person name="Mavrommatis K."/>
            <person name="Ovchinnikova G."/>
            <person name="Pati A."/>
            <person name="Chen A."/>
            <person name="Palaniappan K."/>
            <person name="Land M."/>
            <person name="Hauser L."/>
            <person name="Chang Y.J."/>
            <person name="Jeffries C.C."/>
            <person name="Meincke L."/>
            <person name="Sims D."/>
            <person name="Brettin T."/>
            <person name="Detter J.C."/>
            <person name="Han C."/>
            <person name="Chain P."/>
            <person name="Bristow J."/>
            <person name="Eisen J.A."/>
            <person name="Markowitz V."/>
            <person name="Hugenholtz P."/>
            <person name="Kyrpides N.C."/>
            <person name="Klenk H.P."/>
            <person name="Lucas S."/>
        </authorList>
    </citation>
    <scope>NUCLEOTIDE SEQUENCE [LARGE SCALE GENOMIC DNA]</scope>
    <source>
        <strain evidence="3">DSM 4028 / VKM B-1378 / X</strain>
    </source>
</reference>
<dbReference type="InterPro" id="IPR016187">
    <property type="entry name" value="CTDL_fold"/>
</dbReference>
<evidence type="ECO:0000259" key="1">
    <source>
        <dbReference type="Pfam" id="PF03781"/>
    </source>
</evidence>
<proteinExistence type="predicted"/>
<dbReference type="Pfam" id="PF03781">
    <property type="entry name" value="FGE-sulfatase"/>
    <property type="match status" value="1"/>
</dbReference>
<keyword evidence="3" id="KW-1185">Reference proteome</keyword>
<evidence type="ECO:0000313" key="3">
    <source>
        <dbReference type="Proteomes" id="UP000002216"/>
    </source>
</evidence>